<organism evidence="1 2">
    <name type="scientific">Ambispora gerdemannii</name>
    <dbReference type="NCBI Taxonomy" id="144530"/>
    <lineage>
        <taxon>Eukaryota</taxon>
        <taxon>Fungi</taxon>
        <taxon>Fungi incertae sedis</taxon>
        <taxon>Mucoromycota</taxon>
        <taxon>Glomeromycotina</taxon>
        <taxon>Glomeromycetes</taxon>
        <taxon>Archaeosporales</taxon>
        <taxon>Ambisporaceae</taxon>
        <taxon>Ambispora</taxon>
    </lineage>
</organism>
<dbReference type="EMBL" id="CAJVPL010000012">
    <property type="protein sequence ID" value="CAG8433843.1"/>
    <property type="molecule type" value="Genomic_DNA"/>
</dbReference>
<comment type="caution">
    <text evidence="1">The sequence shown here is derived from an EMBL/GenBank/DDBJ whole genome shotgun (WGS) entry which is preliminary data.</text>
</comment>
<dbReference type="Proteomes" id="UP000789831">
    <property type="component" value="Unassembled WGS sequence"/>
</dbReference>
<dbReference type="GO" id="GO:0000445">
    <property type="term" value="C:THO complex part of transcription export complex"/>
    <property type="evidence" value="ECO:0007669"/>
    <property type="project" value="TreeGrafter"/>
</dbReference>
<dbReference type="AlphaFoldDB" id="A0A9N8YIE6"/>
<dbReference type="OrthoDB" id="9402762at2759"/>
<name>A0A9N8YIE6_9GLOM</name>
<gene>
    <name evidence="1" type="ORF">AGERDE_LOCUS259</name>
</gene>
<evidence type="ECO:0000313" key="2">
    <source>
        <dbReference type="Proteomes" id="UP000789831"/>
    </source>
</evidence>
<evidence type="ECO:0000313" key="1">
    <source>
        <dbReference type="EMBL" id="CAG8433843.1"/>
    </source>
</evidence>
<dbReference type="GO" id="GO:0006406">
    <property type="term" value="P:mRNA export from nucleus"/>
    <property type="evidence" value="ECO:0007669"/>
    <property type="project" value="TreeGrafter"/>
</dbReference>
<reference evidence="1" key="1">
    <citation type="submission" date="2021-06" db="EMBL/GenBank/DDBJ databases">
        <authorList>
            <person name="Kallberg Y."/>
            <person name="Tangrot J."/>
            <person name="Rosling A."/>
        </authorList>
    </citation>
    <scope>NUCLEOTIDE SEQUENCE</scope>
    <source>
        <strain evidence="1">MT106</strain>
    </source>
</reference>
<dbReference type="PANTHER" id="PTHR13265:SF0">
    <property type="entry name" value="HPR1"/>
    <property type="match status" value="1"/>
</dbReference>
<keyword evidence="2" id="KW-1185">Reference proteome</keyword>
<sequence>MSAPTLSPSMLTFLPGLKEAINCCLEEYSLLQDWTQLIDKYIKPHFIQEPKQNRRVALEQAFKEKLFEILVQIDKQKKFDEVSSLLELAIFCTQNSGWLSIFESTSLLNIVEFLGEEQDWRIVIEQKEKQIKNKVIRQTKSQDKATPIRGEPPFLKLPHILLEDLFETQLIDDCVELFEFMENHKSQLLKVLLSDQGRSLVIIRLINELLRRTDKAHHLEFSSRLSTFAANSFAIDERSAVNLNADCDALNATPFNVIRQDKYSQLYSKIWGLQEYFKNPMSSPGDQISSILEVCDPRFRSVILLQFYIIADCMPRIYATERFGEKANPPASQKFHLDEAQLATTKSIIDTIQKQLENTLPACKSGLNTILRVINGEKRWSHWKFIEKCIELTLPPAAINKKSNEKRNDSQRNLTFYYNDKNNSFLNKVVNLVPMGSKTLDELWKTETGSRVEVETLTGLSNGFNLEQLFQNMRENYSPSEFDTADCQMHRWHLWRKASQTELSHFSKMKLFGKFLESKEFLHSFNPSKYDSVTEEDIKNSSKKPEEFI</sequence>
<dbReference type="InterPro" id="IPR021861">
    <property type="entry name" value="THO_THOC1"/>
</dbReference>
<proteinExistence type="predicted"/>
<dbReference type="PANTHER" id="PTHR13265">
    <property type="entry name" value="THO COMPLEX SUBUNIT 1"/>
    <property type="match status" value="1"/>
</dbReference>
<accession>A0A9N8YIE6</accession>
<dbReference type="Pfam" id="PF11957">
    <property type="entry name" value="efThoc1"/>
    <property type="match status" value="2"/>
</dbReference>
<protein>
    <submittedName>
        <fullName evidence="1">9606_t:CDS:1</fullName>
    </submittedName>
</protein>